<dbReference type="InterPro" id="IPR050327">
    <property type="entry name" value="Proton-linked_MCT"/>
</dbReference>
<feature type="transmembrane region" description="Helical" evidence="4">
    <location>
        <begin position="111"/>
        <end position="128"/>
    </location>
</feature>
<comment type="similarity">
    <text evidence="2">Belongs to the major facilitator superfamily. Monocarboxylate porter (TC 2.A.1.13) family.</text>
</comment>
<accession>A0ABR2ZH69</accession>
<keyword evidence="4" id="KW-0472">Membrane</keyword>
<feature type="transmembrane region" description="Helical" evidence="4">
    <location>
        <begin position="407"/>
        <end position="425"/>
    </location>
</feature>
<evidence type="ECO:0000313" key="6">
    <source>
        <dbReference type="Proteomes" id="UP001437256"/>
    </source>
</evidence>
<dbReference type="Proteomes" id="UP001437256">
    <property type="component" value="Unassembled WGS sequence"/>
</dbReference>
<evidence type="ECO:0000256" key="2">
    <source>
        <dbReference type="ARBA" id="ARBA00006727"/>
    </source>
</evidence>
<feature type="transmembrane region" description="Helical" evidence="4">
    <location>
        <begin position="263"/>
        <end position="286"/>
    </location>
</feature>
<organism evidence="5 6">
    <name type="scientific">Marasmius tenuissimus</name>
    <dbReference type="NCBI Taxonomy" id="585030"/>
    <lineage>
        <taxon>Eukaryota</taxon>
        <taxon>Fungi</taxon>
        <taxon>Dikarya</taxon>
        <taxon>Basidiomycota</taxon>
        <taxon>Agaricomycotina</taxon>
        <taxon>Agaricomycetes</taxon>
        <taxon>Agaricomycetidae</taxon>
        <taxon>Agaricales</taxon>
        <taxon>Marasmiineae</taxon>
        <taxon>Marasmiaceae</taxon>
        <taxon>Marasmius</taxon>
    </lineage>
</organism>
<evidence type="ECO:0000256" key="3">
    <source>
        <dbReference type="SAM" id="MobiDB-lite"/>
    </source>
</evidence>
<feature type="transmembrane region" description="Helical" evidence="4">
    <location>
        <begin position="298"/>
        <end position="315"/>
    </location>
</feature>
<feature type="transmembrane region" description="Helical" evidence="4">
    <location>
        <begin position="353"/>
        <end position="373"/>
    </location>
</feature>
<evidence type="ECO:0000256" key="1">
    <source>
        <dbReference type="ARBA" id="ARBA00004141"/>
    </source>
</evidence>
<dbReference type="InterPro" id="IPR036259">
    <property type="entry name" value="MFS_trans_sf"/>
</dbReference>
<dbReference type="SUPFAM" id="SSF103473">
    <property type="entry name" value="MFS general substrate transporter"/>
    <property type="match status" value="1"/>
</dbReference>
<evidence type="ECO:0008006" key="7">
    <source>
        <dbReference type="Google" id="ProtNLM"/>
    </source>
</evidence>
<dbReference type="InterPro" id="IPR011701">
    <property type="entry name" value="MFS"/>
</dbReference>
<comment type="subcellular location">
    <subcellularLocation>
        <location evidence="1">Membrane</location>
        <topology evidence="1">Multi-pass membrane protein</topology>
    </subcellularLocation>
</comment>
<evidence type="ECO:0000256" key="4">
    <source>
        <dbReference type="SAM" id="Phobius"/>
    </source>
</evidence>
<feature type="transmembrane region" description="Helical" evidence="4">
    <location>
        <begin position="327"/>
        <end position="347"/>
    </location>
</feature>
<dbReference type="PANTHER" id="PTHR11360">
    <property type="entry name" value="MONOCARBOXYLATE TRANSPORTER"/>
    <property type="match status" value="1"/>
</dbReference>
<feature type="transmembrane region" description="Helical" evidence="4">
    <location>
        <begin position="39"/>
        <end position="57"/>
    </location>
</feature>
<feature type="transmembrane region" description="Helical" evidence="4">
    <location>
        <begin position="134"/>
        <end position="157"/>
    </location>
</feature>
<dbReference type="Gene3D" id="1.20.1250.20">
    <property type="entry name" value="MFS general substrate transporter like domains"/>
    <property type="match status" value="2"/>
</dbReference>
<dbReference type="EMBL" id="JBBXMP010000170">
    <property type="protein sequence ID" value="KAL0060560.1"/>
    <property type="molecule type" value="Genomic_DNA"/>
</dbReference>
<proteinExistence type="inferred from homology"/>
<feature type="transmembrane region" description="Helical" evidence="4">
    <location>
        <begin position="207"/>
        <end position="231"/>
    </location>
</feature>
<dbReference type="Pfam" id="PF07690">
    <property type="entry name" value="MFS_1"/>
    <property type="match status" value="1"/>
</dbReference>
<evidence type="ECO:0000313" key="5">
    <source>
        <dbReference type="EMBL" id="KAL0060560.1"/>
    </source>
</evidence>
<feature type="transmembrane region" description="Helical" evidence="4">
    <location>
        <begin position="437"/>
        <end position="459"/>
    </location>
</feature>
<protein>
    <recommendedName>
        <fullName evidence="7">Monocarboxylate transporter</fullName>
    </recommendedName>
</protein>
<keyword evidence="4" id="KW-1133">Transmembrane helix</keyword>
<reference evidence="5 6" key="1">
    <citation type="submission" date="2024-05" db="EMBL/GenBank/DDBJ databases">
        <title>A draft genome resource for the thread blight pathogen Marasmius tenuissimus strain MS-2.</title>
        <authorList>
            <person name="Yulfo-Soto G.E."/>
            <person name="Baruah I.K."/>
            <person name="Amoako-Attah I."/>
            <person name="Bukari Y."/>
            <person name="Meinhardt L.W."/>
            <person name="Bailey B.A."/>
            <person name="Cohen S.P."/>
        </authorList>
    </citation>
    <scope>NUCLEOTIDE SEQUENCE [LARGE SCALE GENOMIC DNA]</scope>
    <source>
        <strain evidence="5 6">MS-2</strain>
    </source>
</reference>
<gene>
    <name evidence="5" type="ORF">AAF712_012648</name>
</gene>
<comment type="caution">
    <text evidence="5">The sequence shown here is derived from an EMBL/GenBank/DDBJ whole genome shotgun (WGS) entry which is preliminary data.</text>
</comment>
<keyword evidence="4" id="KW-0812">Transmembrane</keyword>
<sequence>MDHKQGSILGGDSVANVTTRESPPPPDKGDPVPEGGVKAWFVVVGLACCHFTIHGYINSWGVFRMYYEEEQTHYIGLTPANMRWIGAAQRSLVFFPTVVVRPLFDRGYFEHYFTPASILFVVSLVLTAECTKFWQLLLCQGILSGITAGCLVGNVSAICAQYFKKRSELALALVYGGSTLGGIMYPVVSGVLLPRMGFQWTLRILDWIGFVTLAIASIVSLLEDFVLIEPVSNNLQTVRRRNKNTVKGKTPFFSLKPLRNLAFGLYCLAYALHIIGFFTFATYVSSTAVVRGVTSPEFGYFLIGVLNAVTGLGRIPARWTASKCGSLNVTIPSLAISGTILAGGWTATKNNAGLVMFTIAYGLCAAPFSVLATDSTHLFDVPKNKVDPKDESDPGGTSDTSHVGLRISLLNLFASIGGLVGPLTSGEVNLDVGIRAMAGYAGGCALLASLLLLGTVYMLTDRRLGRELEGNRAAGIRPCDRVNLSPLPTSGR</sequence>
<keyword evidence="6" id="KW-1185">Reference proteome</keyword>
<feature type="region of interest" description="Disordered" evidence="3">
    <location>
        <begin position="1"/>
        <end position="32"/>
    </location>
</feature>
<name>A0ABR2ZH69_9AGAR</name>
<dbReference type="PANTHER" id="PTHR11360:SF284">
    <property type="entry name" value="EG:103B4.3 PROTEIN-RELATED"/>
    <property type="match status" value="1"/>
</dbReference>
<feature type="transmembrane region" description="Helical" evidence="4">
    <location>
        <begin position="169"/>
        <end position="187"/>
    </location>
</feature>